<feature type="non-terminal residue" evidence="2">
    <location>
        <position position="108"/>
    </location>
</feature>
<evidence type="ECO:0000313" key="2">
    <source>
        <dbReference type="EMBL" id="CEK98556.1"/>
    </source>
</evidence>
<evidence type="ECO:0000256" key="1">
    <source>
        <dbReference type="SAM" id="MobiDB-lite"/>
    </source>
</evidence>
<name>A0A0B7C1R1_9EUPU</name>
<feature type="compositionally biased region" description="Basic residues" evidence="1">
    <location>
        <begin position="20"/>
        <end position="30"/>
    </location>
</feature>
<sequence length="108" mass="12475">AMKTVGFLSDGETENETRKLKNKNQSKGHFPKKDGWREFLSEDQREADKKYLDLLQAKANFMQNPRFILCSDTVNKRSLLKPPDNKSKLFDANSELEIVETNLIVFVP</sequence>
<protein>
    <submittedName>
        <fullName evidence="2">Uncharacterized protein</fullName>
    </submittedName>
</protein>
<dbReference type="EMBL" id="HACG01051685">
    <property type="protein sequence ID" value="CEK98556.1"/>
    <property type="molecule type" value="Transcribed_RNA"/>
</dbReference>
<reference evidence="2" key="1">
    <citation type="submission" date="2014-12" db="EMBL/GenBank/DDBJ databases">
        <title>Insight into the proteome of Arion vulgaris.</title>
        <authorList>
            <person name="Aradska J."/>
            <person name="Bulat T."/>
            <person name="Smidak R."/>
            <person name="Sarate P."/>
            <person name="Gangsoo J."/>
            <person name="Sialana F."/>
            <person name="Bilban M."/>
            <person name="Lubec G."/>
        </authorList>
    </citation>
    <scope>NUCLEOTIDE SEQUENCE</scope>
    <source>
        <tissue evidence="2">Skin</tissue>
    </source>
</reference>
<proteinExistence type="predicted"/>
<organism evidence="2">
    <name type="scientific">Arion vulgaris</name>
    <dbReference type="NCBI Taxonomy" id="1028688"/>
    <lineage>
        <taxon>Eukaryota</taxon>
        <taxon>Metazoa</taxon>
        <taxon>Spiralia</taxon>
        <taxon>Lophotrochozoa</taxon>
        <taxon>Mollusca</taxon>
        <taxon>Gastropoda</taxon>
        <taxon>Heterobranchia</taxon>
        <taxon>Euthyneura</taxon>
        <taxon>Panpulmonata</taxon>
        <taxon>Eupulmonata</taxon>
        <taxon>Stylommatophora</taxon>
        <taxon>Helicina</taxon>
        <taxon>Arionoidea</taxon>
        <taxon>Arionidae</taxon>
        <taxon>Arion</taxon>
    </lineage>
</organism>
<feature type="region of interest" description="Disordered" evidence="1">
    <location>
        <begin position="1"/>
        <end position="35"/>
    </location>
</feature>
<feature type="non-terminal residue" evidence="2">
    <location>
        <position position="1"/>
    </location>
</feature>
<accession>A0A0B7C1R1</accession>
<gene>
    <name evidence="2" type="primary">ORF219015</name>
</gene>
<dbReference type="AlphaFoldDB" id="A0A0B7C1R1"/>